<dbReference type="Proteomes" id="UP000694395">
    <property type="component" value="Chromosome 30"/>
</dbReference>
<reference evidence="3" key="2">
    <citation type="submission" date="2025-08" db="UniProtKB">
        <authorList>
            <consortium name="Ensembl"/>
        </authorList>
    </citation>
    <scope>IDENTIFICATION</scope>
</reference>
<proteinExistence type="predicted"/>
<evidence type="ECO:0000256" key="1">
    <source>
        <dbReference type="SAM" id="Phobius"/>
    </source>
</evidence>
<dbReference type="FunFam" id="2.30.29.30:FF:000086">
    <property type="entry name" value="GRAM domain-containing protein 2B isoform 2"/>
    <property type="match status" value="1"/>
</dbReference>
<evidence type="ECO:0000313" key="4">
    <source>
        <dbReference type="Proteomes" id="UP000694395"/>
    </source>
</evidence>
<protein>
    <recommendedName>
        <fullName evidence="2">GRAM domain-containing protein</fullName>
    </recommendedName>
</protein>
<feature type="domain" description="GRAM" evidence="2">
    <location>
        <begin position="255"/>
        <end position="322"/>
    </location>
</feature>
<dbReference type="PRINTS" id="PR01217">
    <property type="entry name" value="PRICHEXTENSN"/>
</dbReference>
<dbReference type="Gene3D" id="2.30.29.30">
    <property type="entry name" value="Pleckstrin-homology domain (PH domain)/Phosphotyrosine-binding domain (PTB)"/>
    <property type="match status" value="1"/>
</dbReference>
<reference evidence="3" key="3">
    <citation type="submission" date="2025-09" db="UniProtKB">
        <authorList>
            <consortium name="Ensembl"/>
        </authorList>
    </citation>
    <scope>IDENTIFICATION</scope>
</reference>
<dbReference type="CDD" id="cd13220">
    <property type="entry name" value="PH-GRAM_GRAMDC"/>
    <property type="match status" value="1"/>
</dbReference>
<dbReference type="PANTHER" id="PTHR46973">
    <property type="entry name" value="GRAM DOMAIN-CONTAINING PROTEIN 2A"/>
    <property type="match status" value="1"/>
</dbReference>
<keyword evidence="1" id="KW-1133">Transmembrane helix</keyword>
<dbReference type="GO" id="GO:0005546">
    <property type="term" value="F:phosphatidylinositol-4,5-bisphosphate binding"/>
    <property type="evidence" value="ECO:0007669"/>
    <property type="project" value="TreeGrafter"/>
</dbReference>
<dbReference type="PANTHER" id="PTHR46973:SF1">
    <property type="entry name" value="GRAM DOMAIN-CONTAINING PROTEIN 2A"/>
    <property type="match status" value="1"/>
</dbReference>
<dbReference type="GeneTree" id="ENSGT00940000159572"/>
<dbReference type="SMART" id="SM00568">
    <property type="entry name" value="GRAM"/>
    <property type="match status" value="1"/>
</dbReference>
<dbReference type="GO" id="GO:2001256">
    <property type="term" value="P:regulation of store-operated calcium entry"/>
    <property type="evidence" value="ECO:0007669"/>
    <property type="project" value="TreeGrafter"/>
</dbReference>
<evidence type="ECO:0000259" key="2">
    <source>
        <dbReference type="SMART" id="SM00568"/>
    </source>
</evidence>
<dbReference type="GO" id="GO:0061817">
    <property type="term" value="P:endoplasmic reticulum-plasma membrane tethering"/>
    <property type="evidence" value="ECO:0007669"/>
    <property type="project" value="TreeGrafter"/>
</dbReference>
<dbReference type="InterPro" id="IPR042624">
    <property type="entry name" value="RAMD2A"/>
</dbReference>
<name>A0A8K9UWQ1_ONCMY</name>
<dbReference type="InterPro" id="IPR011993">
    <property type="entry name" value="PH-like_dom_sf"/>
</dbReference>
<dbReference type="AlphaFoldDB" id="A0A8K9UWQ1"/>
<dbReference type="GO" id="GO:0005789">
    <property type="term" value="C:endoplasmic reticulum membrane"/>
    <property type="evidence" value="ECO:0007669"/>
    <property type="project" value="TreeGrafter"/>
</dbReference>
<dbReference type="Ensembl" id="ENSOMYT00000137044.1">
    <property type="protein sequence ID" value="ENSOMYP00000115855.1"/>
    <property type="gene ID" value="ENSOMYG00000027448.2"/>
</dbReference>
<feature type="transmembrane region" description="Helical" evidence="1">
    <location>
        <begin position="466"/>
        <end position="486"/>
    </location>
</feature>
<dbReference type="InterPro" id="IPR004182">
    <property type="entry name" value="GRAM"/>
</dbReference>
<sequence length="509" mass="54978">MSLPCLSPVPPLSLPCTSPVSPLSLPCLSPVPPLSLPCLPAVPPLPLPCLSPVPPLPLPCPSPVPPLPLLCLPSVSPLSLPCPSPASPLSLPCTSPASPLSPLCLSSVSPLSLPCPSPASPLSLPCLSPVSPLSLPCLSPVPPLYLPCLSSVSPLSLLCLSPVPPLSLPCPSPASPLSLPCLSPVSPLSLLCPSLSLPCLSPASPCLSPVPPLSLPCLSPVSPLSLLYRLQLIDDLTYEDVKKCYRGSTVSKYNSQYHKLFQSVPKEEILMKVYSCALLRDILLQGRLYISRNWLCFYANLFGKDIKVAIPVVSLRLVKKHRTAGLVPNGLAITVDTSQKYVFVSLLSRDSVYDILRRICTHLQVNGKKSLSLKQYLEEPSSLSMDEFPVVNDFPAVLKWRRKPSSPSVSSSLPDLLGNSTSSRRAVDIPYLPTEVPLTLKERSLETGKILLTEPVPELGHMEYQLLKFFILLIVLLVMSSCYLAFRVCCLEQQLSFLNTHPTMPMRER</sequence>
<evidence type="ECO:0000313" key="3">
    <source>
        <dbReference type="Ensembl" id="ENSOMYP00000115855.1"/>
    </source>
</evidence>
<dbReference type="GO" id="GO:0044232">
    <property type="term" value="C:organelle membrane contact site"/>
    <property type="evidence" value="ECO:0007669"/>
    <property type="project" value="TreeGrafter"/>
</dbReference>
<dbReference type="Pfam" id="PF02893">
    <property type="entry name" value="GRAM"/>
    <property type="match status" value="1"/>
</dbReference>
<keyword evidence="4" id="KW-1185">Reference proteome</keyword>
<organism evidence="3 4">
    <name type="scientific">Oncorhynchus mykiss</name>
    <name type="common">Rainbow trout</name>
    <name type="synonym">Salmo gairdneri</name>
    <dbReference type="NCBI Taxonomy" id="8022"/>
    <lineage>
        <taxon>Eukaryota</taxon>
        <taxon>Metazoa</taxon>
        <taxon>Chordata</taxon>
        <taxon>Craniata</taxon>
        <taxon>Vertebrata</taxon>
        <taxon>Euteleostomi</taxon>
        <taxon>Actinopterygii</taxon>
        <taxon>Neopterygii</taxon>
        <taxon>Teleostei</taxon>
        <taxon>Protacanthopterygii</taxon>
        <taxon>Salmoniformes</taxon>
        <taxon>Salmonidae</taxon>
        <taxon>Salmoninae</taxon>
        <taxon>Oncorhynchus</taxon>
    </lineage>
</organism>
<keyword evidence="1" id="KW-0472">Membrane</keyword>
<accession>A0A8K9UWQ1</accession>
<reference evidence="3" key="1">
    <citation type="submission" date="2020-07" db="EMBL/GenBank/DDBJ databases">
        <title>A long reads based de novo assembly of the rainbow trout Arlee double haploid line genome.</title>
        <authorList>
            <person name="Gao G."/>
            <person name="Palti Y."/>
        </authorList>
    </citation>
    <scope>NUCLEOTIDE SEQUENCE [LARGE SCALE GENOMIC DNA]</scope>
</reference>
<keyword evidence="1" id="KW-0812">Transmembrane</keyword>